<dbReference type="PATRIC" id="fig|1280951.3.peg.2143"/>
<comment type="caution">
    <text evidence="1">The sequence shown here is derived from an EMBL/GenBank/DDBJ whole genome shotgun (WGS) entry which is preliminary data.</text>
</comment>
<dbReference type="EMBL" id="ARYI01000008">
    <property type="protein sequence ID" value="KCZ93131.1"/>
    <property type="molecule type" value="Genomic_DNA"/>
</dbReference>
<name>A0A059FRJ1_9PROT</name>
<protein>
    <submittedName>
        <fullName evidence="1">Uncharacterized protein</fullName>
    </submittedName>
</protein>
<gene>
    <name evidence="1" type="ORF">HHI_10619</name>
</gene>
<accession>A0A059FRJ1</accession>
<dbReference type="AlphaFoldDB" id="A0A059FRJ1"/>
<evidence type="ECO:0000313" key="2">
    <source>
        <dbReference type="Proteomes" id="UP000025061"/>
    </source>
</evidence>
<dbReference type="Proteomes" id="UP000025061">
    <property type="component" value="Unassembled WGS sequence"/>
</dbReference>
<sequence>MSDGFERLLGPRPALTLDIEAGFVTAMWIGGRCPDLIIRDYDLGRTDRNAPRDFFGAPFVEVRWRLPPWQLGLALAPQSLFPF</sequence>
<proteinExistence type="predicted"/>
<dbReference type="OrthoDB" id="9813122at2"/>
<reference evidence="1 2" key="1">
    <citation type="submission" date="2013-04" db="EMBL/GenBank/DDBJ databases">
        <title>Hyphomonas hirschiana VP5 Genome Sequencing.</title>
        <authorList>
            <person name="Lai Q."/>
            <person name="Shao Z."/>
        </authorList>
    </citation>
    <scope>NUCLEOTIDE SEQUENCE [LARGE SCALE GENOMIC DNA]</scope>
    <source>
        <strain evidence="1 2">VP5</strain>
    </source>
</reference>
<organism evidence="1 2">
    <name type="scientific">Hyphomonas hirschiana VP5</name>
    <dbReference type="NCBI Taxonomy" id="1280951"/>
    <lineage>
        <taxon>Bacteria</taxon>
        <taxon>Pseudomonadati</taxon>
        <taxon>Pseudomonadota</taxon>
        <taxon>Alphaproteobacteria</taxon>
        <taxon>Hyphomonadales</taxon>
        <taxon>Hyphomonadaceae</taxon>
        <taxon>Hyphomonas</taxon>
    </lineage>
</organism>
<keyword evidence="2" id="KW-1185">Reference proteome</keyword>
<evidence type="ECO:0000313" key="1">
    <source>
        <dbReference type="EMBL" id="KCZ93131.1"/>
    </source>
</evidence>
<dbReference type="RefSeq" id="WP_011646458.1">
    <property type="nucleotide sequence ID" value="NZ_ARYI01000008.1"/>
</dbReference>